<evidence type="ECO:0000259" key="4">
    <source>
        <dbReference type="PROSITE" id="PS50042"/>
    </source>
</evidence>
<keyword evidence="3" id="KW-0804">Transcription</keyword>
<dbReference type="PANTHER" id="PTHR24567:SF74">
    <property type="entry name" value="HTH-TYPE TRANSCRIPTIONAL REGULATOR ARCR"/>
    <property type="match status" value="1"/>
</dbReference>
<evidence type="ECO:0000256" key="2">
    <source>
        <dbReference type="ARBA" id="ARBA00023125"/>
    </source>
</evidence>
<organism evidence="6 7">
    <name type="scientific">Profundibacter amoris</name>
    <dbReference type="NCBI Taxonomy" id="2171755"/>
    <lineage>
        <taxon>Bacteria</taxon>
        <taxon>Pseudomonadati</taxon>
        <taxon>Pseudomonadota</taxon>
        <taxon>Alphaproteobacteria</taxon>
        <taxon>Rhodobacterales</taxon>
        <taxon>Paracoccaceae</taxon>
        <taxon>Profundibacter</taxon>
    </lineage>
</organism>
<dbReference type="InterPro" id="IPR050397">
    <property type="entry name" value="Env_Response_Regulators"/>
</dbReference>
<evidence type="ECO:0000259" key="5">
    <source>
        <dbReference type="PROSITE" id="PS51063"/>
    </source>
</evidence>
<dbReference type="InterPro" id="IPR036390">
    <property type="entry name" value="WH_DNA-bd_sf"/>
</dbReference>
<dbReference type="Gene3D" id="2.60.120.10">
    <property type="entry name" value="Jelly Rolls"/>
    <property type="match status" value="1"/>
</dbReference>
<dbReference type="SUPFAM" id="SSF46785">
    <property type="entry name" value="Winged helix' DNA-binding domain"/>
    <property type="match status" value="1"/>
</dbReference>
<keyword evidence="7" id="KW-1185">Reference proteome</keyword>
<evidence type="ECO:0000313" key="6">
    <source>
        <dbReference type="EMBL" id="AXX98253.1"/>
    </source>
</evidence>
<reference evidence="6 7" key="1">
    <citation type="submission" date="2018-09" db="EMBL/GenBank/DDBJ databases">
        <title>Profundibacter amoris BAR1 gen. nov., sp. nov., a new member of the Roseobacter clade isolated at Lokis Castle Vent Field on the Arctic Mid-Oceanic Ridge.</title>
        <authorList>
            <person name="Le Moine Bauer S."/>
            <person name="Sjoeberg A.G."/>
            <person name="L'Haridon S."/>
            <person name="Stokke R."/>
            <person name="Roalkvam I."/>
            <person name="Steen I.H."/>
            <person name="Dahle H."/>
        </authorList>
    </citation>
    <scope>NUCLEOTIDE SEQUENCE [LARGE SCALE GENOMIC DNA]</scope>
    <source>
        <strain evidence="6 7">BAR1</strain>
    </source>
</reference>
<dbReference type="Pfam" id="PF00027">
    <property type="entry name" value="cNMP_binding"/>
    <property type="match status" value="1"/>
</dbReference>
<evidence type="ECO:0000256" key="3">
    <source>
        <dbReference type="ARBA" id="ARBA00023163"/>
    </source>
</evidence>
<dbReference type="Gene3D" id="1.10.10.10">
    <property type="entry name" value="Winged helix-like DNA-binding domain superfamily/Winged helix DNA-binding domain"/>
    <property type="match status" value="1"/>
</dbReference>
<name>A0A347UHC5_9RHOB</name>
<evidence type="ECO:0000313" key="7">
    <source>
        <dbReference type="Proteomes" id="UP000261704"/>
    </source>
</evidence>
<dbReference type="GO" id="GO:0003677">
    <property type="term" value="F:DNA binding"/>
    <property type="evidence" value="ECO:0007669"/>
    <property type="project" value="UniProtKB-KW"/>
</dbReference>
<dbReference type="GO" id="GO:0005829">
    <property type="term" value="C:cytosol"/>
    <property type="evidence" value="ECO:0007669"/>
    <property type="project" value="TreeGrafter"/>
</dbReference>
<dbReference type="Proteomes" id="UP000261704">
    <property type="component" value="Chromosome"/>
</dbReference>
<dbReference type="EMBL" id="CP032125">
    <property type="protein sequence ID" value="AXX98253.1"/>
    <property type="molecule type" value="Genomic_DNA"/>
</dbReference>
<dbReference type="PROSITE" id="PS51063">
    <property type="entry name" value="HTH_CRP_2"/>
    <property type="match status" value="1"/>
</dbReference>
<feature type="domain" description="HTH crp-type" evidence="5">
    <location>
        <begin position="144"/>
        <end position="208"/>
    </location>
</feature>
<dbReference type="CDD" id="cd00038">
    <property type="entry name" value="CAP_ED"/>
    <property type="match status" value="1"/>
</dbReference>
<dbReference type="InterPro" id="IPR000595">
    <property type="entry name" value="cNMP-bd_dom"/>
</dbReference>
<keyword evidence="1" id="KW-0805">Transcription regulation</keyword>
<feature type="domain" description="Cyclic nucleotide-binding" evidence="4">
    <location>
        <begin position="21"/>
        <end position="130"/>
    </location>
</feature>
<dbReference type="PANTHER" id="PTHR24567">
    <property type="entry name" value="CRP FAMILY TRANSCRIPTIONAL REGULATORY PROTEIN"/>
    <property type="match status" value="1"/>
</dbReference>
<dbReference type="InterPro" id="IPR036388">
    <property type="entry name" value="WH-like_DNA-bd_sf"/>
</dbReference>
<evidence type="ECO:0000256" key="1">
    <source>
        <dbReference type="ARBA" id="ARBA00023015"/>
    </source>
</evidence>
<gene>
    <name evidence="6" type="ORF">BAR1_10120</name>
</gene>
<dbReference type="InterPro" id="IPR012318">
    <property type="entry name" value="HTH_CRP"/>
</dbReference>
<keyword evidence="2" id="KW-0238">DNA-binding</keyword>
<dbReference type="SMART" id="SM00419">
    <property type="entry name" value="HTH_CRP"/>
    <property type="match status" value="1"/>
</dbReference>
<sequence>MGWVSQAPDLAGLDAETTSRLNTLTPMDVPKGAILFSPGDSVKGYVVVLSGKVNVSLTGSTGREMLLYAVVPGQSCIQSTLGLLGGDDYTAEAVAESDSRLVLLPRAMFMDLLDSSQTFRALVFTAFAGRMQTMMQLLEKVAFQRVECRLAAYLLAQAGPDDTLDVTQQDLATAVGSAREVISRRLDAWSRRGWVKTGRGTVKIVDKDALKTLADEPM</sequence>
<dbReference type="Pfam" id="PF13545">
    <property type="entry name" value="HTH_Crp_2"/>
    <property type="match status" value="1"/>
</dbReference>
<dbReference type="InterPro" id="IPR014710">
    <property type="entry name" value="RmlC-like_jellyroll"/>
</dbReference>
<dbReference type="InterPro" id="IPR018490">
    <property type="entry name" value="cNMP-bd_dom_sf"/>
</dbReference>
<dbReference type="SUPFAM" id="SSF51206">
    <property type="entry name" value="cAMP-binding domain-like"/>
    <property type="match status" value="1"/>
</dbReference>
<dbReference type="KEGG" id="pamo:BAR1_10120"/>
<dbReference type="GO" id="GO:0003700">
    <property type="term" value="F:DNA-binding transcription factor activity"/>
    <property type="evidence" value="ECO:0007669"/>
    <property type="project" value="TreeGrafter"/>
</dbReference>
<dbReference type="AlphaFoldDB" id="A0A347UHC5"/>
<dbReference type="RefSeq" id="WP_118942909.1">
    <property type="nucleotide sequence ID" value="NZ_CP032125.1"/>
</dbReference>
<dbReference type="OrthoDB" id="9776746at2"/>
<protein>
    <submittedName>
        <fullName evidence="6">Crp/Fnr family transcriptional regulator</fullName>
    </submittedName>
</protein>
<accession>A0A347UHC5</accession>
<dbReference type="PROSITE" id="PS50042">
    <property type="entry name" value="CNMP_BINDING_3"/>
    <property type="match status" value="1"/>
</dbReference>
<proteinExistence type="predicted"/>